<dbReference type="AlphaFoldDB" id="A0A819EV90"/>
<keyword evidence="2" id="KW-1185">Reference proteome</keyword>
<name>A0A819EV90_9BILA</name>
<evidence type="ECO:0000313" key="1">
    <source>
        <dbReference type="EMBL" id="CAF3856062.1"/>
    </source>
</evidence>
<protein>
    <submittedName>
        <fullName evidence="1">Uncharacterized protein</fullName>
    </submittedName>
</protein>
<reference evidence="1" key="1">
    <citation type="submission" date="2021-02" db="EMBL/GenBank/DDBJ databases">
        <authorList>
            <person name="Nowell W R."/>
        </authorList>
    </citation>
    <scope>NUCLEOTIDE SEQUENCE</scope>
</reference>
<dbReference type="Proteomes" id="UP000663866">
    <property type="component" value="Unassembled WGS sequence"/>
</dbReference>
<organism evidence="1 2">
    <name type="scientific">Rotaria magnacalcarata</name>
    <dbReference type="NCBI Taxonomy" id="392030"/>
    <lineage>
        <taxon>Eukaryota</taxon>
        <taxon>Metazoa</taxon>
        <taxon>Spiralia</taxon>
        <taxon>Gnathifera</taxon>
        <taxon>Rotifera</taxon>
        <taxon>Eurotatoria</taxon>
        <taxon>Bdelloidea</taxon>
        <taxon>Philodinida</taxon>
        <taxon>Philodinidae</taxon>
        <taxon>Rotaria</taxon>
    </lineage>
</organism>
<evidence type="ECO:0000313" key="2">
    <source>
        <dbReference type="Proteomes" id="UP000663866"/>
    </source>
</evidence>
<accession>A0A819EV90</accession>
<proteinExistence type="predicted"/>
<comment type="caution">
    <text evidence="1">The sequence shown here is derived from an EMBL/GenBank/DDBJ whole genome shotgun (WGS) entry which is preliminary data.</text>
</comment>
<gene>
    <name evidence="1" type="ORF">OVN521_LOCUS7115</name>
</gene>
<dbReference type="EMBL" id="CAJOBG010000769">
    <property type="protein sequence ID" value="CAF3856062.1"/>
    <property type="molecule type" value="Genomic_DNA"/>
</dbReference>
<sequence length="358" mass="41788">MEKWNHLQTLAHEKDEHLKENRITWKQFKRQLEELEQAATHFTNVDTLLPRTVYSKADAHRDQVQRLDEIKSLLQLTIELADQLGDSTSEWLLVDRRLQSIKEGFEFLFARSNREHRELKTNLFQAEDIKHAMLEINSQLDHLETLTHSLEPVDERESNLGINRTKLHRFIRIHDDLEIVNERLINVNDRSKCLLSGDQLRIANDLKLMLDRLNSIKRIIRIYLERLEKLLAANDLHESFSSINHSPIRTSNGNLQGNVTSDQFEVHGAESDFFEGLRVQVSTSMCNCTRTPTYFATMSGKWVHWGLLGTSAIHTLTPTEFIIYLGHVLSPCQMSEQELLTEVINENYRWQLDWIGID</sequence>